<evidence type="ECO:0000313" key="2">
    <source>
        <dbReference type="EMBL" id="JAB88365.1"/>
    </source>
</evidence>
<accession>W8AII5</accession>
<dbReference type="EMBL" id="GAMC01018190">
    <property type="protein sequence ID" value="JAB88365.1"/>
    <property type="molecule type" value="mRNA"/>
</dbReference>
<dbReference type="AlphaFoldDB" id="W8AII5"/>
<sequence length="180" mass="20223">MQHNRQESISPEYHRYASIGKLPKAVAASQTTYTVTADIHHSGNSNSNSNSNNMHKNPLTSYGYQPFDETQSIFPLQTVFPNYHQPTATQMYTPQQTLVTPGNIYQQQTFPPHQYINQQQQQQHQLHQQPQSPLATAAASYIYPTHHHHHHQQQQQQSMAAAQQHLMKYAAAAAAAAAAA</sequence>
<name>W8AII5_CERCA</name>
<reference evidence="2" key="1">
    <citation type="submission" date="2013-07" db="EMBL/GenBank/DDBJ databases">
        <authorList>
            <person name="Geib S."/>
        </authorList>
    </citation>
    <scope>NUCLEOTIDE SEQUENCE</scope>
</reference>
<proteinExistence type="evidence at transcript level"/>
<protein>
    <submittedName>
        <fullName evidence="2">Uncharacterized protein</fullName>
    </submittedName>
</protein>
<organism evidence="2">
    <name type="scientific">Ceratitis capitata</name>
    <name type="common">Mediterranean fruit fly</name>
    <name type="synonym">Tephritis capitata</name>
    <dbReference type="NCBI Taxonomy" id="7213"/>
    <lineage>
        <taxon>Eukaryota</taxon>
        <taxon>Metazoa</taxon>
        <taxon>Ecdysozoa</taxon>
        <taxon>Arthropoda</taxon>
        <taxon>Hexapoda</taxon>
        <taxon>Insecta</taxon>
        <taxon>Pterygota</taxon>
        <taxon>Neoptera</taxon>
        <taxon>Endopterygota</taxon>
        <taxon>Diptera</taxon>
        <taxon>Brachycera</taxon>
        <taxon>Muscomorpha</taxon>
        <taxon>Tephritoidea</taxon>
        <taxon>Tephritidae</taxon>
        <taxon>Ceratitis</taxon>
        <taxon>Ceratitis</taxon>
    </lineage>
</organism>
<reference evidence="2" key="2">
    <citation type="journal article" date="2014" name="BMC Genomics">
        <title>A genomic perspective to assessing quality of mass-reared SIT flies used in Mediterranean fruit fly (Ceratitis capitata) eradication in California.</title>
        <authorList>
            <person name="Calla B."/>
            <person name="Hall B."/>
            <person name="Hou S."/>
            <person name="Geib S.M."/>
        </authorList>
    </citation>
    <scope>NUCLEOTIDE SEQUENCE</scope>
</reference>
<evidence type="ECO:0000256" key="1">
    <source>
        <dbReference type="SAM" id="MobiDB-lite"/>
    </source>
</evidence>
<feature type="compositionally biased region" description="Low complexity" evidence="1">
    <location>
        <begin position="44"/>
        <end position="53"/>
    </location>
</feature>
<feature type="region of interest" description="Disordered" evidence="1">
    <location>
        <begin position="39"/>
        <end position="60"/>
    </location>
</feature>
<dbReference type="OrthoDB" id="5970915at2759"/>